<keyword evidence="2" id="KW-1185">Reference proteome</keyword>
<dbReference type="EMBL" id="WSTB01000006">
    <property type="protein sequence ID" value="MWB95138.1"/>
    <property type="molecule type" value="Genomic_DNA"/>
</dbReference>
<gene>
    <name evidence="1" type="ORF">GON26_12270</name>
</gene>
<proteinExistence type="predicted"/>
<dbReference type="Proteomes" id="UP000471501">
    <property type="component" value="Unassembled WGS sequence"/>
</dbReference>
<name>A0A6I4NL47_9FLAO</name>
<sequence>MKTIISEIKSHFESKSNYLELFSKVDSRIEGWFKAEMIFILEELCSKRKIIDYKREFLIKKTDGKGYNIDFQVTLLSKKKILVELKALVISQSAKTPRNLNFYFGNNSVGLFKDFRKLDSVDFEGEKYVIGFIYPKPEDLAWNKALAKILEDIIGWKCITQLKDYKKTYFISIWQRL</sequence>
<protein>
    <submittedName>
        <fullName evidence="1">Uncharacterized protein</fullName>
    </submittedName>
</protein>
<reference evidence="1 2" key="1">
    <citation type="submission" date="2019-12" db="EMBL/GenBank/DDBJ databases">
        <authorList>
            <person name="Kim Y.S."/>
        </authorList>
    </citation>
    <scope>NUCLEOTIDE SEQUENCE [LARGE SCALE GENOMIC DNA]</scope>
    <source>
        <strain evidence="1 2">GA093</strain>
    </source>
</reference>
<evidence type="ECO:0000313" key="1">
    <source>
        <dbReference type="EMBL" id="MWB95138.1"/>
    </source>
</evidence>
<organism evidence="1 2">
    <name type="scientific">Flavobacterium hydrocarbonoxydans</name>
    <dbReference type="NCBI Taxonomy" id="2683249"/>
    <lineage>
        <taxon>Bacteria</taxon>
        <taxon>Pseudomonadati</taxon>
        <taxon>Bacteroidota</taxon>
        <taxon>Flavobacteriia</taxon>
        <taxon>Flavobacteriales</taxon>
        <taxon>Flavobacteriaceae</taxon>
        <taxon>Flavobacterium</taxon>
    </lineage>
</organism>
<dbReference type="RefSeq" id="WP_160375061.1">
    <property type="nucleotide sequence ID" value="NZ_WSTB01000006.1"/>
</dbReference>
<accession>A0A6I4NL47</accession>
<dbReference type="AlphaFoldDB" id="A0A6I4NL47"/>
<comment type="caution">
    <text evidence="1">The sequence shown here is derived from an EMBL/GenBank/DDBJ whole genome shotgun (WGS) entry which is preliminary data.</text>
</comment>
<evidence type="ECO:0000313" key="2">
    <source>
        <dbReference type="Proteomes" id="UP000471501"/>
    </source>
</evidence>